<dbReference type="EMBL" id="DS268112">
    <property type="protein sequence ID" value="KMM70699.1"/>
    <property type="molecule type" value="Genomic_DNA"/>
</dbReference>
<organism evidence="1 2">
    <name type="scientific">Coccidioides posadasii RMSCC 3488</name>
    <dbReference type="NCBI Taxonomy" id="454284"/>
    <lineage>
        <taxon>Eukaryota</taxon>
        <taxon>Fungi</taxon>
        <taxon>Dikarya</taxon>
        <taxon>Ascomycota</taxon>
        <taxon>Pezizomycotina</taxon>
        <taxon>Eurotiomycetes</taxon>
        <taxon>Eurotiomycetidae</taxon>
        <taxon>Onygenales</taxon>
        <taxon>Onygenaceae</taxon>
        <taxon>Coccidioides</taxon>
    </lineage>
</organism>
<sequence length="138" mass="15512">MARPLAVCNMRYGIKVFVPSDAVGRPPMRICRKLFWSENSGNRSLTLNNLQTMLGSRGSLASSTGLQNIYGFTLVVDLQGKRSKIPDYFPATPFRNGYRIIKMFIGIENSGDRGQFATSGFAMKFPKPAQWAKVYHHF</sequence>
<dbReference type="VEuPathDB" id="FungiDB:CPAG_07010"/>
<reference evidence="2" key="2">
    <citation type="journal article" date="2009" name="Genome Res.">
        <title>Comparative genomic analyses of the human fungal pathogens Coccidioides and their relatives.</title>
        <authorList>
            <person name="Sharpton T.J."/>
            <person name="Stajich J.E."/>
            <person name="Rounsley S.D."/>
            <person name="Gardner M.J."/>
            <person name="Wortman J.R."/>
            <person name="Jordar V.S."/>
            <person name="Maiti R."/>
            <person name="Kodira C.D."/>
            <person name="Neafsey D.E."/>
            <person name="Zeng Q."/>
            <person name="Hung C.-Y."/>
            <person name="McMahan C."/>
            <person name="Muszewska A."/>
            <person name="Grynberg M."/>
            <person name="Mandel M.A."/>
            <person name="Kellner E.M."/>
            <person name="Barker B.M."/>
            <person name="Galgiani J.N."/>
            <person name="Orbach M.J."/>
            <person name="Kirkland T.N."/>
            <person name="Cole G.T."/>
            <person name="Henn M.R."/>
            <person name="Birren B.W."/>
            <person name="Taylor J.W."/>
        </authorList>
    </citation>
    <scope>NUCLEOTIDE SEQUENCE [LARGE SCALE GENOMIC DNA]</scope>
    <source>
        <strain evidence="2">RMSCC 3488</strain>
    </source>
</reference>
<dbReference type="AlphaFoldDB" id="A0A0J6FP01"/>
<evidence type="ECO:0000313" key="2">
    <source>
        <dbReference type="Proteomes" id="UP000054567"/>
    </source>
</evidence>
<gene>
    <name evidence="1" type="ORF">CPAG_07010</name>
</gene>
<accession>A0A0J6FP01</accession>
<protein>
    <submittedName>
        <fullName evidence="1">Uncharacterized protein</fullName>
    </submittedName>
</protein>
<proteinExistence type="predicted"/>
<reference evidence="1 2" key="1">
    <citation type="submission" date="2007-06" db="EMBL/GenBank/DDBJ databases">
        <title>The Genome Sequence of Coccidioides posadasii RMSCC_3488.</title>
        <authorList>
            <consortium name="Coccidioides Genome Resources Consortium"/>
            <consortium name="The Broad Institute Genome Sequencing Platform"/>
            <person name="Henn M.R."/>
            <person name="Sykes S."/>
            <person name="Young S."/>
            <person name="Jaffe D."/>
            <person name="Berlin A."/>
            <person name="Alvarez P."/>
            <person name="Butler J."/>
            <person name="Gnerre S."/>
            <person name="Grabherr M."/>
            <person name="Mauceli E."/>
            <person name="Brockman W."/>
            <person name="Kodira C."/>
            <person name="Alvarado L."/>
            <person name="Zeng Q."/>
            <person name="Crawford M."/>
            <person name="Antoine C."/>
            <person name="Devon K."/>
            <person name="Galgiani J."/>
            <person name="Orsborn K."/>
            <person name="Lewis M.L."/>
            <person name="Nusbaum C."/>
            <person name="Galagan J."/>
            <person name="Birren B."/>
        </authorList>
    </citation>
    <scope>NUCLEOTIDE SEQUENCE [LARGE SCALE GENOMIC DNA]</scope>
    <source>
        <strain evidence="1 2">RMSCC 3488</strain>
    </source>
</reference>
<evidence type="ECO:0000313" key="1">
    <source>
        <dbReference type="EMBL" id="KMM70699.1"/>
    </source>
</evidence>
<dbReference type="Proteomes" id="UP000054567">
    <property type="component" value="Unassembled WGS sequence"/>
</dbReference>
<name>A0A0J6FP01_COCPO</name>
<reference evidence="2" key="3">
    <citation type="journal article" date="2010" name="Genome Res.">
        <title>Population genomic sequencing of Coccidioides fungi reveals recent hybridization and transposon control.</title>
        <authorList>
            <person name="Neafsey D.E."/>
            <person name="Barker B.M."/>
            <person name="Sharpton T.J."/>
            <person name="Stajich J.E."/>
            <person name="Park D.J."/>
            <person name="Whiston E."/>
            <person name="Hung C.-Y."/>
            <person name="McMahan C."/>
            <person name="White J."/>
            <person name="Sykes S."/>
            <person name="Heiman D."/>
            <person name="Young S."/>
            <person name="Zeng Q."/>
            <person name="Abouelleil A."/>
            <person name="Aftuck L."/>
            <person name="Bessette D."/>
            <person name="Brown A."/>
            <person name="FitzGerald M."/>
            <person name="Lui A."/>
            <person name="Macdonald J.P."/>
            <person name="Priest M."/>
            <person name="Orbach M.J."/>
            <person name="Galgiani J.N."/>
            <person name="Kirkland T.N."/>
            <person name="Cole G.T."/>
            <person name="Birren B.W."/>
            <person name="Henn M.R."/>
            <person name="Taylor J.W."/>
            <person name="Rounsley S.D."/>
        </authorList>
    </citation>
    <scope>NUCLEOTIDE SEQUENCE [LARGE SCALE GENOMIC DNA]</scope>
    <source>
        <strain evidence="2">RMSCC 3488</strain>
    </source>
</reference>